<dbReference type="EMBL" id="JAZGQL010000012">
    <property type="protein sequence ID" value="MEE6308773.1"/>
    <property type="molecule type" value="Genomic_DNA"/>
</dbReference>
<name>A0ABU7SKW0_9ACTN</name>
<comment type="caution">
    <text evidence="3">The sequence shown here is derived from an EMBL/GenBank/DDBJ whole genome shotgun (WGS) entry which is preliminary data.</text>
</comment>
<gene>
    <name evidence="2" type="ORF">V1634_18235</name>
    <name evidence="3" type="ORF">V1634_27595</name>
</gene>
<reference evidence="3 4" key="1">
    <citation type="submission" date="2024-01" db="EMBL/GenBank/DDBJ databases">
        <title>Genome insights into Plantactinospora veratri sp. nov.</title>
        <authorList>
            <person name="Wang L."/>
        </authorList>
    </citation>
    <scope>NUCLEOTIDE SEQUENCE [LARGE SCALE GENOMIC DNA]</scope>
    <source>
        <strain evidence="3 4">NEAU-FHS4</strain>
    </source>
</reference>
<evidence type="ECO:0000256" key="1">
    <source>
        <dbReference type="SAM" id="Phobius"/>
    </source>
</evidence>
<organism evidence="3 4">
    <name type="scientific">Plantactinospora veratri</name>
    <dbReference type="NCBI Taxonomy" id="1436122"/>
    <lineage>
        <taxon>Bacteria</taxon>
        <taxon>Bacillati</taxon>
        <taxon>Actinomycetota</taxon>
        <taxon>Actinomycetes</taxon>
        <taxon>Micromonosporales</taxon>
        <taxon>Micromonosporaceae</taxon>
        <taxon>Plantactinospora</taxon>
    </lineage>
</organism>
<keyword evidence="1" id="KW-0812">Transmembrane</keyword>
<keyword evidence="4" id="KW-1185">Reference proteome</keyword>
<keyword evidence="1" id="KW-1133">Transmembrane helix</keyword>
<evidence type="ECO:0000313" key="2">
    <source>
        <dbReference type="EMBL" id="MEE6308773.1"/>
    </source>
</evidence>
<dbReference type="Proteomes" id="UP001339911">
    <property type="component" value="Unassembled WGS sequence"/>
</dbReference>
<feature type="transmembrane region" description="Helical" evidence="1">
    <location>
        <begin position="421"/>
        <end position="442"/>
    </location>
</feature>
<protein>
    <recommendedName>
        <fullName evidence="5">Septum formation-related domain-containing protein</fullName>
    </recommendedName>
</protein>
<accession>A0ABU7SKW0</accession>
<evidence type="ECO:0000313" key="4">
    <source>
        <dbReference type="Proteomes" id="UP001339911"/>
    </source>
</evidence>
<proteinExistence type="predicted"/>
<dbReference type="EMBL" id="JAZGQL010000027">
    <property type="protein sequence ID" value="MEE6310611.1"/>
    <property type="molecule type" value="Genomic_DNA"/>
</dbReference>
<dbReference type="RefSeq" id="WP_331209053.1">
    <property type="nucleotide sequence ID" value="NZ_JAZGQL010000012.1"/>
</dbReference>
<sequence length="713" mass="79293">MSEVAIASLRELAGPDLYRRNAFRVTGLPVDVDRRTARARQHQLTAALRVGADVDWQGSSATTEDVRAAFDVLGDPRRRLVHEVFAEWGPPDGCECPAGVHHDHDAAVRAHAGALDVGPTDLLASTISGALPGQWTAAAAAWTKTLRSASFWRHLHHRVQRLDDRQLDVSAVDALRAELPVALVRPLLRLAASAAYPAPIRKNLAEWPVPTRERDRLIEEAAEPLYTELESAVRDLHTRLDSGDADEIVTEMRARVNPLLARLEGLAPRDEHRRTDAARDKVAVLLNNCALARNRATGQYEGKVKGWLAEAAKLATDPETRRRVRENLRGFDEADEALNQLRFRVDEIRRNRGRYAAAAFLRSILSEATDEALLAAVREMLSDLDEGAPISYRTPKRSVRYGSRLELSDWEAQVRRQRRRAVATLVACAVVVVALVMLINAVTGPDESGVDIHPADYNDVAQEIICVRSADDWRDGDSTVVEVDCGQEHAAEVIAYLRLQSAVSDRGADYDYLAGLARFSCGEQANHFGLSASSRYTTDVILPAPDIIMRADSPSNYATCLVRRTDVERWSFRAAVRQTGAQLPVPRPLTSREGRDHNAPAGYCVEHRQEHDGADNVWPIVRCDNPHWAEILGYQRLAWPPPGARPTADTTRERLVQEAGRACRQLASELRVPDTFSISAIPSEWWTEQSQERMYAACVAHRKDHQPFDGRAR</sequence>
<keyword evidence="1" id="KW-0472">Membrane</keyword>
<evidence type="ECO:0000313" key="3">
    <source>
        <dbReference type="EMBL" id="MEE6310611.1"/>
    </source>
</evidence>
<evidence type="ECO:0008006" key="5">
    <source>
        <dbReference type="Google" id="ProtNLM"/>
    </source>
</evidence>